<dbReference type="InterPro" id="IPR036291">
    <property type="entry name" value="NAD(P)-bd_dom_sf"/>
</dbReference>
<dbReference type="InterPro" id="IPR014777">
    <property type="entry name" value="4pyrrole_Mease_sub1"/>
</dbReference>
<dbReference type="InterPro" id="IPR035996">
    <property type="entry name" value="4pyrrol_Methylase_sf"/>
</dbReference>
<dbReference type="EMBL" id="JASJQH010000749">
    <property type="protein sequence ID" value="KAK9763043.1"/>
    <property type="molecule type" value="Genomic_DNA"/>
</dbReference>
<dbReference type="InterPro" id="IPR012409">
    <property type="entry name" value="Sirohaem_synth"/>
</dbReference>
<dbReference type="Pfam" id="PF14824">
    <property type="entry name" value="Sirohm_synth_M"/>
    <property type="match status" value="1"/>
</dbReference>
<protein>
    <recommendedName>
        <fullName evidence="2">precorrin-2 dehydrogenase</fullName>
        <ecNumber evidence="2">1.3.1.76</ecNumber>
    </recommendedName>
</protein>
<dbReference type="PANTHER" id="PTHR35330">
    <property type="entry name" value="SIROHEME BIOSYNTHESIS PROTEIN MET8"/>
    <property type="match status" value="1"/>
</dbReference>
<keyword evidence="3 10" id="KW-0489">Methyltransferase</keyword>
<evidence type="ECO:0000313" key="15">
    <source>
        <dbReference type="Proteomes" id="UP001479436"/>
    </source>
</evidence>
<evidence type="ECO:0000313" key="14">
    <source>
        <dbReference type="EMBL" id="KAK9763043.1"/>
    </source>
</evidence>
<evidence type="ECO:0000256" key="6">
    <source>
        <dbReference type="ARBA" id="ARBA00023002"/>
    </source>
</evidence>
<dbReference type="Gene3D" id="3.40.50.720">
    <property type="entry name" value="NAD(P)-binding Rossmann-like Domain"/>
    <property type="match status" value="1"/>
</dbReference>
<dbReference type="SUPFAM" id="SSF53790">
    <property type="entry name" value="Tetrapyrrole methylase"/>
    <property type="match status" value="1"/>
</dbReference>
<keyword evidence="7" id="KW-0520">NAD</keyword>
<dbReference type="GO" id="GO:0004851">
    <property type="term" value="F:uroporphyrin-III C-methyltransferase activity"/>
    <property type="evidence" value="ECO:0007669"/>
    <property type="project" value="UniProtKB-EC"/>
</dbReference>
<organism evidence="14 15">
    <name type="scientific">Basidiobolus ranarum</name>
    <dbReference type="NCBI Taxonomy" id="34480"/>
    <lineage>
        <taxon>Eukaryota</taxon>
        <taxon>Fungi</taxon>
        <taxon>Fungi incertae sedis</taxon>
        <taxon>Zoopagomycota</taxon>
        <taxon>Entomophthoromycotina</taxon>
        <taxon>Basidiobolomycetes</taxon>
        <taxon>Basidiobolales</taxon>
        <taxon>Basidiobolaceae</taxon>
        <taxon>Basidiobolus</taxon>
    </lineage>
</organism>
<evidence type="ECO:0000256" key="2">
    <source>
        <dbReference type="ARBA" id="ARBA00012400"/>
    </source>
</evidence>
<dbReference type="PROSITE" id="PS00840">
    <property type="entry name" value="SUMT_2"/>
    <property type="match status" value="1"/>
</dbReference>
<dbReference type="Gene3D" id="1.10.3280.10">
    <property type="entry name" value="Siroheme synthase, domain 3"/>
    <property type="match status" value="1"/>
</dbReference>
<keyword evidence="6" id="KW-0560">Oxidoreductase</keyword>
<evidence type="ECO:0000256" key="1">
    <source>
        <dbReference type="ARBA" id="ARBA00005010"/>
    </source>
</evidence>
<dbReference type="Gene3D" id="3.30.950.10">
    <property type="entry name" value="Methyltransferase, Cobalt-precorrin-4 Transmethylase, Domain 2"/>
    <property type="match status" value="1"/>
</dbReference>
<dbReference type="NCBIfam" id="TIGR01470">
    <property type="entry name" value="cysG_Nterm"/>
    <property type="match status" value="1"/>
</dbReference>
<proteinExistence type="inferred from homology"/>
<dbReference type="InterPro" id="IPR028281">
    <property type="entry name" value="Sirohaem_synthase_central"/>
</dbReference>
<accession>A0ABR2WNE9</accession>
<name>A0ABR2WNE9_9FUNG</name>
<evidence type="ECO:0000256" key="10">
    <source>
        <dbReference type="RuleBase" id="RU003960"/>
    </source>
</evidence>
<feature type="domain" description="Siroheme biosynthesis protein Met8 C-terminal" evidence="12">
    <location>
        <begin position="160"/>
        <end position="226"/>
    </location>
</feature>
<keyword evidence="8" id="KW-0627">Porphyrin biosynthesis</keyword>
<dbReference type="InterPro" id="IPR003043">
    <property type="entry name" value="Uropor_MeTrfase_CS"/>
</dbReference>
<gene>
    <name evidence="14" type="primary">MET1_3</name>
    <name evidence="14" type="ORF">K7432_010648</name>
</gene>
<dbReference type="PROSITE" id="PS00839">
    <property type="entry name" value="SUMT_1"/>
    <property type="match status" value="1"/>
</dbReference>
<dbReference type="PANTHER" id="PTHR35330:SF1">
    <property type="entry name" value="SIROHEME BIOSYNTHESIS PROTEIN MET8"/>
    <property type="match status" value="1"/>
</dbReference>
<feature type="domain" description="Siroheme synthase central" evidence="13">
    <location>
        <begin position="131"/>
        <end position="157"/>
    </location>
</feature>
<dbReference type="Proteomes" id="UP001479436">
    <property type="component" value="Unassembled WGS sequence"/>
</dbReference>
<dbReference type="SUPFAM" id="SSF75615">
    <property type="entry name" value="Siroheme synthase middle domains-like"/>
    <property type="match status" value="1"/>
</dbReference>
<reference evidence="14 15" key="1">
    <citation type="submission" date="2023-04" db="EMBL/GenBank/DDBJ databases">
        <title>Genome of Basidiobolus ranarum AG-B5.</title>
        <authorList>
            <person name="Stajich J.E."/>
            <person name="Carter-House D."/>
            <person name="Gryganskyi A."/>
        </authorList>
    </citation>
    <scope>NUCLEOTIDE SEQUENCE [LARGE SCALE GENOMIC DNA]</scope>
    <source>
        <strain evidence="14 15">AG-B5</strain>
    </source>
</reference>
<dbReference type="PIRSF" id="PIRSF036426">
    <property type="entry name" value="Sirohaem_synth"/>
    <property type="match status" value="1"/>
</dbReference>
<comment type="similarity">
    <text evidence="10">Belongs to the precorrin methyltransferase family.</text>
</comment>
<evidence type="ECO:0000259" key="13">
    <source>
        <dbReference type="Pfam" id="PF14824"/>
    </source>
</evidence>
<evidence type="ECO:0000259" key="11">
    <source>
        <dbReference type="Pfam" id="PF00590"/>
    </source>
</evidence>
<evidence type="ECO:0000256" key="9">
    <source>
        <dbReference type="ARBA" id="ARBA00047561"/>
    </source>
</evidence>
<dbReference type="InterPro" id="IPR028162">
    <property type="entry name" value="Met8_C"/>
</dbReference>
<evidence type="ECO:0000256" key="3">
    <source>
        <dbReference type="ARBA" id="ARBA00022603"/>
    </source>
</evidence>
<dbReference type="GO" id="GO:0032259">
    <property type="term" value="P:methylation"/>
    <property type="evidence" value="ECO:0007669"/>
    <property type="project" value="UniProtKB-KW"/>
</dbReference>
<dbReference type="Gene3D" id="3.30.160.110">
    <property type="entry name" value="Siroheme synthase, domain 2"/>
    <property type="match status" value="1"/>
</dbReference>
<dbReference type="SUPFAM" id="SSF51735">
    <property type="entry name" value="NAD(P)-binding Rossmann-fold domains"/>
    <property type="match status" value="1"/>
</dbReference>
<dbReference type="InterPro" id="IPR028161">
    <property type="entry name" value="Met8-like"/>
</dbReference>
<comment type="pathway">
    <text evidence="1">Porphyrin-containing compound metabolism; siroheme biosynthesis; sirohydrochlorin from precorrin-2: step 1/1.</text>
</comment>
<dbReference type="Pfam" id="PF14823">
    <property type="entry name" value="Sirohm_synth_C"/>
    <property type="match status" value="1"/>
</dbReference>
<sequence>MSEEFPKIEGGGSLVLAWRVKDRTVLIVGGGNVAAGRIFNVLEADGRVTVVTPEDGLHPEVKYRIEQKQISWINRNFEEQDLNNVDMVMTAIDDHVRSKEIYHLCKERNIPVNVADVPPLCDFWFMSTHRDGPLQVAISTNGQGPKLANLIRKHVASNLPQGVGAAIQKTGSLRKKVREIDPNPDNAAYRMGWMSKVCEAWSFEELGQMDEQEMKKLLDGYQSNTVLDPKSLRQSLQNETSEPVKGRIALVGAGPGDPDLLTIGAKKALMEADLVLADRLIHPQILELTEGEVRIARKTKGRSDQAQDELQEWALEGLLQGKKVVRLKIGDPFLFGRGGEEILYFREHGFTPEVIPGISSALSAPMVANVPVTIRGYADQLLITTGRGEKGSMPDIPVYSPMRTTVF</sequence>
<keyword evidence="4 10" id="KW-0808">Transferase</keyword>
<dbReference type="InterPro" id="IPR000878">
    <property type="entry name" value="4pyrrol_Mease"/>
</dbReference>
<evidence type="ECO:0000256" key="5">
    <source>
        <dbReference type="ARBA" id="ARBA00022691"/>
    </source>
</evidence>
<dbReference type="InterPro" id="IPR014776">
    <property type="entry name" value="4pyrrole_Mease_sub2"/>
</dbReference>
<dbReference type="EC" id="1.3.1.76" evidence="2"/>
<dbReference type="InterPro" id="IPR006367">
    <property type="entry name" value="Sirohaem_synthase_N"/>
</dbReference>
<keyword evidence="5" id="KW-0949">S-adenosyl-L-methionine</keyword>
<evidence type="ECO:0000256" key="4">
    <source>
        <dbReference type="ARBA" id="ARBA00022679"/>
    </source>
</evidence>
<keyword evidence="15" id="KW-1185">Reference proteome</keyword>
<dbReference type="Pfam" id="PF13241">
    <property type="entry name" value="NAD_binding_7"/>
    <property type="match status" value="1"/>
</dbReference>
<evidence type="ECO:0000259" key="12">
    <source>
        <dbReference type="Pfam" id="PF14823"/>
    </source>
</evidence>
<comment type="caution">
    <text evidence="14">The sequence shown here is derived from an EMBL/GenBank/DDBJ whole genome shotgun (WGS) entry which is preliminary data.</text>
</comment>
<comment type="catalytic activity">
    <reaction evidence="9">
        <text>precorrin-2 + NAD(+) = sirohydrochlorin + NADH + 2 H(+)</text>
        <dbReference type="Rhea" id="RHEA:15613"/>
        <dbReference type="ChEBI" id="CHEBI:15378"/>
        <dbReference type="ChEBI" id="CHEBI:57540"/>
        <dbReference type="ChEBI" id="CHEBI:57945"/>
        <dbReference type="ChEBI" id="CHEBI:58351"/>
        <dbReference type="ChEBI" id="CHEBI:58827"/>
        <dbReference type="EC" id="1.3.1.76"/>
    </reaction>
</comment>
<dbReference type="Pfam" id="PF00590">
    <property type="entry name" value="TP_methylase"/>
    <property type="match status" value="1"/>
</dbReference>
<evidence type="ECO:0000256" key="7">
    <source>
        <dbReference type="ARBA" id="ARBA00023027"/>
    </source>
</evidence>
<evidence type="ECO:0000256" key="8">
    <source>
        <dbReference type="ARBA" id="ARBA00023244"/>
    </source>
</evidence>
<dbReference type="Gene3D" id="3.40.1010.10">
    <property type="entry name" value="Cobalt-precorrin-4 Transmethylase, Domain 1"/>
    <property type="match status" value="1"/>
</dbReference>
<feature type="domain" description="Tetrapyrrole methylase" evidence="11">
    <location>
        <begin position="248"/>
        <end position="385"/>
    </location>
</feature>